<dbReference type="EC" id="2.4.-.-" evidence="2"/>
<feature type="domain" description="Glycosyltransferase 2-like" evidence="1">
    <location>
        <begin position="8"/>
        <end position="166"/>
    </location>
</feature>
<dbReference type="Pfam" id="PF00535">
    <property type="entry name" value="Glycos_transf_2"/>
    <property type="match status" value="1"/>
</dbReference>
<accession>A0ABU5TV53</accession>
<protein>
    <submittedName>
        <fullName evidence="2">Glycosyltransferase family 2 protein</fullName>
        <ecNumber evidence="2">2.4.-.-</ecNumber>
    </submittedName>
</protein>
<dbReference type="Proteomes" id="UP001301728">
    <property type="component" value="Unassembled WGS sequence"/>
</dbReference>
<evidence type="ECO:0000259" key="1">
    <source>
        <dbReference type="Pfam" id="PF00535"/>
    </source>
</evidence>
<dbReference type="PANTHER" id="PTHR43685:SF2">
    <property type="entry name" value="GLYCOSYLTRANSFERASE 2-LIKE DOMAIN-CONTAINING PROTEIN"/>
    <property type="match status" value="1"/>
</dbReference>
<evidence type="ECO:0000313" key="2">
    <source>
        <dbReference type="EMBL" id="MEA5518580.1"/>
    </source>
</evidence>
<dbReference type="InterPro" id="IPR001173">
    <property type="entry name" value="Glyco_trans_2-like"/>
</dbReference>
<sequence length="308" mass="35658">MNKDKDVSVIIPTYNRLPMLKEALASVFSQDFNGSIEVIVVDDYSSDGTAEFITQQYPEVHLIKLEKNVGCPAARNQGLRVARGKYIAPLDSDDLWEKKYLEIQINTLAQKEKSFAVSDLFFWNAIKNSKKVRLQRPDLNKYNSPLHHLLVGSFIYTPSSVVFPKKLFSEIGYFDEQIRYGSDTDFYIRSLLAGYQPIFTEFPLVIQRKHGKDQMTNVKNLKNRIRDRVSYVENHYPQIKKQFDIISLKRIYAEIYADYAKQYLKRKSLFNWLKSSLNSASHSSLSYALSNMADDLIEAIIKNKKLPE</sequence>
<proteinExistence type="predicted"/>
<dbReference type="InterPro" id="IPR050834">
    <property type="entry name" value="Glycosyltransf_2"/>
</dbReference>
<comment type="caution">
    <text evidence="2">The sequence shown here is derived from an EMBL/GenBank/DDBJ whole genome shotgun (WGS) entry which is preliminary data.</text>
</comment>
<dbReference type="RefSeq" id="WP_323222468.1">
    <property type="nucleotide sequence ID" value="NZ_JAYGHT010000012.1"/>
</dbReference>
<organism evidence="2 3">
    <name type="scientific">Limnoraphis robusta CCNP1315</name>
    <dbReference type="NCBI Taxonomy" id="3110306"/>
    <lineage>
        <taxon>Bacteria</taxon>
        <taxon>Bacillati</taxon>
        <taxon>Cyanobacteriota</taxon>
        <taxon>Cyanophyceae</taxon>
        <taxon>Oscillatoriophycideae</taxon>
        <taxon>Oscillatoriales</taxon>
        <taxon>Sirenicapillariaceae</taxon>
        <taxon>Limnoraphis</taxon>
    </lineage>
</organism>
<evidence type="ECO:0000313" key="3">
    <source>
        <dbReference type="Proteomes" id="UP001301728"/>
    </source>
</evidence>
<dbReference type="Gene3D" id="3.90.550.10">
    <property type="entry name" value="Spore Coat Polysaccharide Biosynthesis Protein SpsA, Chain A"/>
    <property type="match status" value="1"/>
</dbReference>
<dbReference type="GO" id="GO:0016757">
    <property type="term" value="F:glycosyltransferase activity"/>
    <property type="evidence" value="ECO:0007669"/>
    <property type="project" value="UniProtKB-KW"/>
</dbReference>
<reference evidence="2 3" key="1">
    <citation type="submission" date="2023-12" db="EMBL/GenBank/DDBJ databases">
        <title>Baltic Sea Cyanobacteria.</title>
        <authorList>
            <person name="Delbaje E."/>
            <person name="Fewer D.P."/>
            <person name="Shishido T.K."/>
        </authorList>
    </citation>
    <scope>NUCLEOTIDE SEQUENCE [LARGE SCALE GENOMIC DNA]</scope>
    <source>
        <strain evidence="2 3">CCNP 1315</strain>
    </source>
</reference>
<keyword evidence="2" id="KW-0808">Transferase</keyword>
<name>A0ABU5TV53_9CYAN</name>
<dbReference type="EMBL" id="JAYGHT010000012">
    <property type="protein sequence ID" value="MEA5518580.1"/>
    <property type="molecule type" value="Genomic_DNA"/>
</dbReference>
<keyword evidence="3" id="KW-1185">Reference proteome</keyword>
<dbReference type="SUPFAM" id="SSF53448">
    <property type="entry name" value="Nucleotide-diphospho-sugar transferases"/>
    <property type="match status" value="1"/>
</dbReference>
<dbReference type="PANTHER" id="PTHR43685">
    <property type="entry name" value="GLYCOSYLTRANSFERASE"/>
    <property type="match status" value="1"/>
</dbReference>
<dbReference type="InterPro" id="IPR029044">
    <property type="entry name" value="Nucleotide-diphossugar_trans"/>
</dbReference>
<gene>
    <name evidence="2" type="ORF">VB854_06415</name>
</gene>
<keyword evidence="2" id="KW-0328">Glycosyltransferase</keyword>